<evidence type="ECO:0000256" key="1">
    <source>
        <dbReference type="SAM" id="MobiDB-lite"/>
    </source>
</evidence>
<dbReference type="OrthoDB" id="7868545at2"/>
<reference evidence="3" key="1">
    <citation type="submission" date="2017-01" db="EMBL/GenBank/DDBJ databases">
        <authorList>
            <person name="Varghese N."/>
            <person name="Submissions S."/>
        </authorList>
    </citation>
    <scope>NUCLEOTIDE SEQUENCE [LARGE SCALE GENOMIC DNA]</scope>
    <source>
        <strain evidence="3">DSM 29430</strain>
    </source>
</reference>
<accession>A0A1N7LVL1</accession>
<evidence type="ECO:0000313" key="2">
    <source>
        <dbReference type="EMBL" id="SIS77834.1"/>
    </source>
</evidence>
<gene>
    <name evidence="2" type="ORF">SAMN05421759_103194</name>
</gene>
<evidence type="ECO:0008006" key="4">
    <source>
        <dbReference type="Google" id="ProtNLM"/>
    </source>
</evidence>
<feature type="compositionally biased region" description="Polar residues" evidence="1">
    <location>
        <begin position="89"/>
        <end position="114"/>
    </location>
</feature>
<feature type="region of interest" description="Disordered" evidence="1">
    <location>
        <begin position="78"/>
        <end position="114"/>
    </location>
</feature>
<dbReference type="RefSeq" id="WP_076446785.1">
    <property type="nucleotide sequence ID" value="NZ_FTOQ01000003.1"/>
</dbReference>
<proteinExistence type="predicted"/>
<sequence length="114" mass="12635">MMKRDVYGVVLWANATKGTAVIWCEDQGDLAFVTPGEDSTFTGAEIDAGDLILCSVDTEDDVYRRACNLRRVEKGSHRPLPRMLVRQGPSGTTNVYQMQRPQTDQAETQVTNVA</sequence>
<keyword evidence="3" id="KW-1185">Reference proteome</keyword>
<dbReference type="Proteomes" id="UP000186684">
    <property type="component" value="Unassembled WGS sequence"/>
</dbReference>
<name>A0A1N7LVL1_9RHOB</name>
<organism evidence="2 3">
    <name type="scientific">Roseivivax lentus</name>
    <dbReference type="NCBI Taxonomy" id="633194"/>
    <lineage>
        <taxon>Bacteria</taxon>
        <taxon>Pseudomonadati</taxon>
        <taxon>Pseudomonadota</taxon>
        <taxon>Alphaproteobacteria</taxon>
        <taxon>Rhodobacterales</taxon>
        <taxon>Roseobacteraceae</taxon>
        <taxon>Roseivivax</taxon>
    </lineage>
</organism>
<dbReference type="EMBL" id="FTOQ01000003">
    <property type="protein sequence ID" value="SIS77834.1"/>
    <property type="molecule type" value="Genomic_DNA"/>
</dbReference>
<protein>
    <recommendedName>
        <fullName evidence="4">Cold shock protein, CspA family</fullName>
    </recommendedName>
</protein>
<evidence type="ECO:0000313" key="3">
    <source>
        <dbReference type="Proteomes" id="UP000186684"/>
    </source>
</evidence>
<dbReference type="AlphaFoldDB" id="A0A1N7LVL1"/>